<dbReference type="EMBL" id="WBMT01000009">
    <property type="protein sequence ID" value="KAB2347325.1"/>
    <property type="molecule type" value="Genomic_DNA"/>
</dbReference>
<organism evidence="1 2">
    <name type="scientific">Actinomadura rudentiformis</name>
    <dbReference type="NCBI Taxonomy" id="359158"/>
    <lineage>
        <taxon>Bacteria</taxon>
        <taxon>Bacillati</taxon>
        <taxon>Actinomycetota</taxon>
        <taxon>Actinomycetes</taxon>
        <taxon>Streptosporangiales</taxon>
        <taxon>Thermomonosporaceae</taxon>
        <taxon>Actinomadura</taxon>
    </lineage>
</organism>
<comment type="caution">
    <text evidence="1">The sequence shown here is derived from an EMBL/GenBank/DDBJ whole genome shotgun (WGS) entry which is preliminary data.</text>
</comment>
<sequence>MKLLAEIDGELVQLDDCDWVLWAPCGCAIGVVVARHTPTEDAAWKEFYPTKRERESKQRKGYRMELVTHARWRDEISDLMRAACSHTATASARGEAP</sequence>
<proteinExistence type="predicted"/>
<accession>A0A6H9YJZ2</accession>
<gene>
    <name evidence="1" type="ORF">F8566_20145</name>
</gene>
<evidence type="ECO:0000313" key="1">
    <source>
        <dbReference type="EMBL" id="KAB2347325.1"/>
    </source>
</evidence>
<dbReference type="RefSeq" id="WP_151562051.1">
    <property type="nucleotide sequence ID" value="NZ_WBMT01000009.1"/>
</dbReference>
<name>A0A6H9YJZ2_9ACTN</name>
<reference evidence="1 2" key="1">
    <citation type="submission" date="2019-09" db="EMBL/GenBank/DDBJ databases">
        <title>Actinomadura physcomitrii sp. nov., a novel actinomycete isolated from moss [Physcomitrium sphaericum (Ludw) Fuernr].</title>
        <authorList>
            <person name="Zhuang X."/>
            <person name="Liu C."/>
        </authorList>
    </citation>
    <scope>NUCLEOTIDE SEQUENCE [LARGE SCALE GENOMIC DNA]</scope>
    <source>
        <strain evidence="1 2">HMC1</strain>
    </source>
</reference>
<evidence type="ECO:0000313" key="2">
    <source>
        <dbReference type="Proteomes" id="UP000468735"/>
    </source>
</evidence>
<dbReference type="Proteomes" id="UP000468735">
    <property type="component" value="Unassembled WGS sequence"/>
</dbReference>
<dbReference type="OrthoDB" id="4248180at2"/>
<keyword evidence="2" id="KW-1185">Reference proteome</keyword>
<dbReference type="AlphaFoldDB" id="A0A6H9YJZ2"/>
<protein>
    <submittedName>
        <fullName evidence="1">Uncharacterized protein</fullName>
    </submittedName>
</protein>